<evidence type="ECO:0000313" key="10">
    <source>
        <dbReference type="Proteomes" id="UP000680865"/>
    </source>
</evidence>
<dbReference type="InterPro" id="IPR036259">
    <property type="entry name" value="MFS_trans_sf"/>
</dbReference>
<evidence type="ECO:0000313" key="9">
    <source>
        <dbReference type="EMBL" id="GIM66358.1"/>
    </source>
</evidence>
<dbReference type="PANTHER" id="PTHR42718">
    <property type="entry name" value="MAJOR FACILITATOR SUPERFAMILY MULTIDRUG TRANSPORTER MFSC"/>
    <property type="match status" value="1"/>
</dbReference>
<reference evidence="9" key="1">
    <citation type="submission" date="2021-03" db="EMBL/GenBank/DDBJ databases">
        <title>Whole genome shotgun sequence of Actinoplanes consettensis NBRC 14913.</title>
        <authorList>
            <person name="Komaki H."/>
            <person name="Tamura T."/>
        </authorList>
    </citation>
    <scope>NUCLEOTIDE SEQUENCE</scope>
    <source>
        <strain evidence="9">NBRC 14913</strain>
    </source>
</reference>
<dbReference type="EMBL" id="BOQP01000001">
    <property type="protein sequence ID" value="GIM66358.1"/>
    <property type="molecule type" value="Genomic_DNA"/>
</dbReference>
<keyword evidence="6 7" id="KW-0472">Membrane</keyword>
<comment type="caution">
    <text evidence="9">The sequence shown here is derived from an EMBL/GenBank/DDBJ whole genome shotgun (WGS) entry which is preliminary data.</text>
</comment>
<feature type="transmembrane region" description="Helical" evidence="7">
    <location>
        <begin position="191"/>
        <end position="211"/>
    </location>
</feature>
<feature type="transmembrane region" description="Helical" evidence="7">
    <location>
        <begin position="130"/>
        <end position="152"/>
    </location>
</feature>
<protein>
    <submittedName>
        <fullName evidence="9">MFS transporter</fullName>
    </submittedName>
</protein>
<keyword evidence="4 7" id="KW-0812">Transmembrane</keyword>
<feature type="transmembrane region" description="Helical" evidence="7">
    <location>
        <begin position="467"/>
        <end position="487"/>
    </location>
</feature>
<keyword evidence="5 7" id="KW-1133">Transmembrane helix</keyword>
<dbReference type="GO" id="GO:0022857">
    <property type="term" value="F:transmembrane transporter activity"/>
    <property type="evidence" value="ECO:0007669"/>
    <property type="project" value="InterPro"/>
</dbReference>
<feature type="transmembrane region" description="Helical" evidence="7">
    <location>
        <begin position="97"/>
        <end position="118"/>
    </location>
</feature>
<evidence type="ECO:0000256" key="3">
    <source>
        <dbReference type="ARBA" id="ARBA00022475"/>
    </source>
</evidence>
<keyword evidence="3" id="KW-1003">Cell membrane</keyword>
<dbReference type="CDD" id="cd17321">
    <property type="entry name" value="MFS_MMR_MDR_like"/>
    <property type="match status" value="1"/>
</dbReference>
<dbReference type="InterPro" id="IPR004638">
    <property type="entry name" value="EmrB-like"/>
</dbReference>
<gene>
    <name evidence="9" type="ORF">Aco04nite_01540</name>
</gene>
<dbReference type="PRINTS" id="PR01036">
    <property type="entry name" value="TCRTETB"/>
</dbReference>
<feature type="transmembrane region" description="Helical" evidence="7">
    <location>
        <begin position="350"/>
        <end position="372"/>
    </location>
</feature>
<accession>A0A919S7E8</accession>
<sequence>MRKWWPLITVCLGTFMLLIDVTIVNVALPQMALDLHTSFTALQWVVDGYALSLAVLLLGAGALGDLSGHRRLYIGGLVVFALASLACGLSTGPETLIAARVVQGIGAAAMFTTTFALLNGAYQGRERGVAYGVWGGVSGAAAAVGPILGGLLTEGLNWRWIFLVNLPLSIAAVVLSLTVLKPDHGERRGRFDVPGTITFTVAATALTLAVIRANDEGWTAFPTWGLLVLSGLALIAFVLVERRSAYPMLDLALLRNRSLAGILIAALLVNVAAFAAFTYTSIWLQSLTGLSPIQAGLTGLPMSLVSVVVSGIVGSKLHGRSPRLIIGGGMLLIGAGSALCALLLGPDSSWPALIAGYAVIGMGVGLVMPTLADSAMAAVPRERSGMAAGAITTARQLGFAIGIAVLGTVFASRTQDHLADKGVADPAGTAHGLAAGQAGKILAAVPDAGRSAVDAVLRAAAVAGLDAGFLVAAVAGIIGGIAVLVLVPSPSRERAAENPVVDERDSLLDAR</sequence>
<evidence type="ECO:0000256" key="7">
    <source>
        <dbReference type="SAM" id="Phobius"/>
    </source>
</evidence>
<feature type="domain" description="Major facilitator superfamily (MFS) profile" evidence="8">
    <location>
        <begin position="6"/>
        <end position="491"/>
    </location>
</feature>
<organism evidence="9 10">
    <name type="scientific">Winogradskya consettensis</name>
    <dbReference type="NCBI Taxonomy" id="113560"/>
    <lineage>
        <taxon>Bacteria</taxon>
        <taxon>Bacillati</taxon>
        <taxon>Actinomycetota</taxon>
        <taxon>Actinomycetes</taxon>
        <taxon>Micromonosporales</taxon>
        <taxon>Micromonosporaceae</taxon>
        <taxon>Winogradskya</taxon>
    </lineage>
</organism>
<evidence type="ECO:0000256" key="4">
    <source>
        <dbReference type="ARBA" id="ARBA00022692"/>
    </source>
</evidence>
<feature type="transmembrane region" description="Helical" evidence="7">
    <location>
        <begin position="7"/>
        <end position="28"/>
    </location>
</feature>
<dbReference type="Gene3D" id="1.20.1250.20">
    <property type="entry name" value="MFS general substrate transporter like domains"/>
    <property type="match status" value="1"/>
</dbReference>
<dbReference type="InterPro" id="IPR020846">
    <property type="entry name" value="MFS_dom"/>
</dbReference>
<dbReference type="GO" id="GO:0005886">
    <property type="term" value="C:plasma membrane"/>
    <property type="evidence" value="ECO:0007669"/>
    <property type="project" value="UniProtKB-SubCell"/>
</dbReference>
<dbReference type="SUPFAM" id="SSF103473">
    <property type="entry name" value="MFS general substrate transporter"/>
    <property type="match status" value="1"/>
</dbReference>
<evidence type="ECO:0000256" key="5">
    <source>
        <dbReference type="ARBA" id="ARBA00022989"/>
    </source>
</evidence>
<feature type="transmembrane region" description="Helical" evidence="7">
    <location>
        <begin position="324"/>
        <end position="344"/>
    </location>
</feature>
<evidence type="ECO:0000259" key="8">
    <source>
        <dbReference type="PROSITE" id="PS50850"/>
    </source>
</evidence>
<keyword evidence="10" id="KW-1185">Reference proteome</keyword>
<dbReference type="PROSITE" id="PS50850">
    <property type="entry name" value="MFS"/>
    <property type="match status" value="1"/>
</dbReference>
<dbReference type="NCBIfam" id="TIGR00711">
    <property type="entry name" value="efflux_EmrB"/>
    <property type="match status" value="1"/>
</dbReference>
<dbReference type="Gene3D" id="1.20.1720.10">
    <property type="entry name" value="Multidrug resistance protein D"/>
    <property type="match status" value="1"/>
</dbReference>
<evidence type="ECO:0000256" key="1">
    <source>
        <dbReference type="ARBA" id="ARBA00004651"/>
    </source>
</evidence>
<feature type="transmembrane region" description="Helical" evidence="7">
    <location>
        <begin position="158"/>
        <end position="179"/>
    </location>
</feature>
<feature type="transmembrane region" description="Helical" evidence="7">
    <location>
        <begin position="223"/>
        <end position="240"/>
    </location>
</feature>
<comment type="subcellular location">
    <subcellularLocation>
        <location evidence="1">Cell membrane</location>
        <topology evidence="1">Multi-pass membrane protein</topology>
    </subcellularLocation>
</comment>
<feature type="transmembrane region" description="Helical" evidence="7">
    <location>
        <begin position="393"/>
        <end position="411"/>
    </location>
</feature>
<feature type="transmembrane region" description="Helical" evidence="7">
    <location>
        <begin position="48"/>
        <end position="66"/>
    </location>
</feature>
<feature type="transmembrane region" description="Helical" evidence="7">
    <location>
        <begin position="261"/>
        <end position="284"/>
    </location>
</feature>
<dbReference type="RefSeq" id="WP_212995259.1">
    <property type="nucleotide sequence ID" value="NZ_BAAATW010000001.1"/>
</dbReference>
<evidence type="ECO:0000256" key="6">
    <source>
        <dbReference type="ARBA" id="ARBA00023136"/>
    </source>
</evidence>
<name>A0A919S7E8_9ACTN</name>
<feature type="transmembrane region" description="Helical" evidence="7">
    <location>
        <begin position="73"/>
        <end position="91"/>
    </location>
</feature>
<proteinExistence type="predicted"/>
<feature type="transmembrane region" description="Helical" evidence="7">
    <location>
        <begin position="290"/>
        <end position="312"/>
    </location>
</feature>
<keyword evidence="2" id="KW-0813">Transport</keyword>
<dbReference type="AlphaFoldDB" id="A0A919S7E8"/>
<dbReference type="InterPro" id="IPR011701">
    <property type="entry name" value="MFS"/>
</dbReference>
<dbReference type="PANTHER" id="PTHR42718:SF49">
    <property type="entry name" value="EXPORT PROTEIN"/>
    <property type="match status" value="1"/>
</dbReference>
<evidence type="ECO:0000256" key="2">
    <source>
        <dbReference type="ARBA" id="ARBA00022448"/>
    </source>
</evidence>
<dbReference type="Proteomes" id="UP000680865">
    <property type="component" value="Unassembled WGS sequence"/>
</dbReference>
<dbReference type="Pfam" id="PF07690">
    <property type="entry name" value="MFS_1"/>
    <property type="match status" value="1"/>
</dbReference>